<dbReference type="Gramene" id="Pp3c22_14690V3.2">
    <property type="protein sequence ID" value="Pp3c22_14690V3.2"/>
    <property type="gene ID" value="Pp3c22_14690"/>
</dbReference>
<dbReference type="Proteomes" id="UP000006727">
    <property type="component" value="Chromosome 22"/>
</dbReference>
<feature type="region of interest" description="Disordered" evidence="2">
    <location>
        <begin position="289"/>
        <end position="366"/>
    </location>
</feature>
<dbReference type="PANTHER" id="PTHR34778">
    <property type="entry name" value="OS02G0580700 PROTEIN"/>
    <property type="match status" value="1"/>
</dbReference>
<evidence type="ECO:0000313" key="3">
    <source>
        <dbReference type="EnsemblPlants" id="Pp3c22_14690V3.2"/>
    </source>
</evidence>
<feature type="coiled-coil region" evidence="1">
    <location>
        <begin position="149"/>
        <end position="197"/>
    </location>
</feature>
<dbReference type="EnsemblPlants" id="Pp3c22_14690V3.2">
    <property type="protein sequence ID" value="Pp3c22_14690V3.2"/>
    <property type="gene ID" value="Pp3c22_14690"/>
</dbReference>
<reference evidence="3 4" key="2">
    <citation type="journal article" date="2018" name="Plant J.">
        <title>The Physcomitrella patens chromosome-scale assembly reveals moss genome structure and evolution.</title>
        <authorList>
            <person name="Lang D."/>
            <person name="Ullrich K.K."/>
            <person name="Murat F."/>
            <person name="Fuchs J."/>
            <person name="Jenkins J."/>
            <person name="Haas F.B."/>
            <person name="Piednoel M."/>
            <person name="Gundlach H."/>
            <person name="Van Bel M."/>
            <person name="Meyberg R."/>
            <person name="Vives C."/>
            <person name="Morata J."/>
            <person name="Symeonidi A."/>
            <person name="Hiss M."/>
            <person name="Muchero W."/>
            <person name="Kamisugi Y."/>
            <person name="Saleh O."/>
            <person name="Blanc G."/>
            <person name="Decker E.L."/>
            <person name="van Gessel N."/>
            <person name="Grimwood J."/>
            <person name="Hayes R.D."/>
            <person name="Graham S.W."/>
            <person name="Gunter L.E."/>
            <person name="McDaniel S.F."/>
            <person name="Hoernstein S.N.W."/>
            <person name="Larsson A."/>
            <person name="Li F.W."/>
            <person name="Perroud P.F."/>
            <person name="Phillips J."/>
            <person name="Ranjan P."/>
            <person name="Rokshar D.S."/>
            <person name="Rothfels C.J."/>
            <person name="Schneider L."/>
            <person name="Shu S."/>
            <person name="Stevenson D.W."/>
            <person name="Thummler F."/>
            <person name="Tillich M."/>
            <person name="Villarreal Aguilar J.C."/>
            <person name="Widiez T."/>
            <person name="Wong G.K."/>
            <person name="Wymore A."/>
            <person name="Zhang Y."/>
            <person name="Zimmer A.D."/>
            <person name="Quatrano R.S."/>
            <person name="Mayer K.F.X."/>
            <person name="Goodstein D."/>
            <person name="Casacuberta J.M."/>
            <person name="Vandepoele K."/>
            <person name="Reski R."/>
            <person name="Cuming A.C."/>
            <person name="Tuskan G.A."/>
            <person name="Maumus F."/>
            <person name="Salse J."/>
            <person name="Schmutz J."/>
            <person name="Rensing S.A."/>
        </authorList>
    </citation>
    <scope>NUCLEOTIDE SEQUENCE [LARGE SCALE GENOMIC DNA]</scope>
    <source>
        <strain evidence="3 4">cv. Gransden 2004</strain>
    </source>
</reference>
<evidence type="ECO:0000256" key="1">
    <source>
        <dbReference type="SAM" id="Coils"/>
    </source>
</evidence>
<protein>
    <submittedName>
        <fullName evidence="3">Uncharacterized protein</fullName>
    </submittedName>
</protein>
<keyword evidence="1" id="KW-0175">Coiled coil</keyword>
<dbReference type="PANTHER" id="PTHR34778:SF2">
    <property type="entry name" value="OS02G0580700 PROTEIN"/>
    <property type="match status" value="1"/>
</dbReference>
<feature type="compositionally biased region" description="Basic and acidic residues" evidence="2">
    <location>
        <begin position="295"/>
        <end position="310"/>
    </location>
</feature>
<evidence type="ECO:0000313" key="4">
    <source>
        <dbReference type="Proteomes" id="UP000006727"/>
    </source>
</evidence>
<sequence length="424" mass="46167">MAAMAETVGERKVADGQAPFLDQLSARGFNAEASDVADSSKPAVHDLPKLQPCGTPKEQDNSAMQISIAAADSVEMKALQHVVESLETRLQDALMQAILQVLESLGKEAAARVIMAERKASIMEQEHISTKQQALAMILRMKHSSDSMLIDAEKRLRSEQRRSQELDAKVSTLQDKIRRMQAELKRKGDILEEIQRHSDVGIRSGMTSPSEGVSKKRKGNPLVRPIEVKASQRCDEFVEDECDDTATVLTPSTEQPNSVLSQDIVQTTPRNSSVQECSRAVPMISMQRSPTSLRRHGDDGNVPKFVDKEFNSQAGSTVEQTKTLVESKGTRGKCRDVEEDLDSSDQHDSSMEGPSQNAEKKARLTHDSSANGEEMEVMADGFLGLIALQGAPPMSTPELQNGGSVSGSALGIRSAACLRVVLNF</sequence>
<feature type="compositionally biased region" description="Polar residues" evidence="2">
    <location>
        <begin position="311"/>
        <end position="324"/>
    </location>
</feature>
<reference evidence="3 4" key="1">
    <citation type="journal article" date="2008" name="Science">
        <title>The Physcomitrella genome reveals evolutionary insights into the conquest of land by plants.</title>
        <authorList>
            <person name="Rensing S."/>
            <person name="Lang D."/>
            <person name="Zimmer A."/>
            <person name="Terry A."/>
            <person name="Salamov A."/>
            <person name="Shapiro H."/>
            <person name="Nishiyama T."/>
            <person name="Perroud P.-F."/>
            <person name="Lindquist E."/>
            <person name="Kamisugi Y."/>
            <person name="Tanahashi T."/>
            <person name="Sakakibara K."/>
            <person name="Fujita T."/>
            <person name="Oishi K."/>
            <person name="Shin-I T."/>
            <person name="Kuroki Y."/>
            <person name="Toyoda A."/>
            <person name="Suzuki Y."/>
            <person name="Hashimoto A."/>
            <person name="Yamaguchi K."/>
            <person name="Sugano A."/>
            <person name="Kohara Y."/>
            <person name="Fujiyama A."/>
            <person name="Anterola A."/>
            <person name="Aoki S."/>
            <person name="Ashton N."/>
            <person name="Barbazuk W.B."/>
            <person name="Barker E."/>
            <person name="Bennetzen J."/>
            <person name="Bezanilla M."/>
            <person name="Blankenship R."/>
            <person name="Cho S.H."/>
            <person name="Dutcher S."/>
            <person name="Estelle M."/>
            <person name="Fawcett J.A."/>
            <person name="Gundlach H."/>
            <person name="Hanada K."/>
            <person name="Heyl A."/>
            <person name="Hicks K.A."/>
            <person name="Hugh J."/>
            <person name="Lohr M."/>
            <person name="Mayer K."/>
            <person name="Melkozernov A."/>
            <person name="Murata T."/>
            <person name="Nelson D."/>
            <person name="Pils B."/>
            <person name="Prigge M."/>
            <person name="Reiss B."/>
            <person name="Renner T."/>
            <person name="Rombauts S."/>
            <person name="Rushton P."/>
            <person name="Sanderfoot A."/>
            <person name="Schween G."/>
            <person name="Shiu S.-H."/>
            <person name="Stueber K."/>
            <person name="Theodoulou F.L."/>
            <person name="Tu H."/>
            <person name="Van de Peer Y."/>
            <person name="Verrier P.J."/>
            <person name="Waters E."/>
            <person name="Wood A."/>
            <person name="Yang L."/>
            <person name="Cove D."/>
            <person name="Cuming A."/>
            <person name="Hasebe M."/>
            <person name="Lucas S."/>
            <person name="Mishler D.B."/>
            <person name="Reski R."/>
            <person name="Grigoriev I."/>
            <person name="Quatrano R.S."/>
            <person name="Boore J.L."/>
        </authorList>
    </citation>
    <scope>NUCLEOTIDE SEQUENCE [LARGE SCALE GENOMIC DNA]</scope>
    <source>
        <strain evidence="3 4">cv. Gransden 2004</strain>
    </source>
</reference>
<dbReference type="AlphaFoldDB" id="A0A7I4CFV2"/>
<name>A0A7I4CFV2_PHYPA</name>
<reference evidence="3" key="3">
    <citation type="submission" date="2020-12" db="UniProtKB">
        <authorList>
            <consortium name="EnsemblPlants"/>
        </authorList>
    </citation>
    <scope>IDENTIFICATION</scope>
</reference>
<accession>A0A7I4CFV2</accession>
<evidence type="ECO:0000256" key="2">
    <source>
        <dbReference type="SAM" id="MobiDB-lite"/>
    </source>
</evidence>
<keyword evidence="4" id="KW-1185">Reference proteome</keyword>
<proteinExistence type="predicted"/>
<organism evidence="3 4">
    <name type="scientific">Physcomitrium patens</name>
    <name type="common">Spreading-leaved earth moss</name>
    <name type="synonym">Physcomitrella patens</name>
    <dbReference type="NCBI Taxonomy" id="3218"/>
    <lineage>
        <taxon>Eukaryota</taxon>
        <taxon>Viridiplantae</taxon>
        <taxon>Streptophyta</taxon>
        <taxon>Embryophyta</taxon>
        <taxon>Bryophyta</taxon>
        <taxon>Bryophytina</taxon>
        <taxon>Bryopsida</taxon>
        <taxon>Funariidae</taxon>
        <taxon>Funariales</taxon>
        <taxon>Funariaceae</taxon>
        <taxon>Physcomitrium</taxon>
    </lineage>
</organism>
<dbReference type="EMBL" id="ABEU02000022">
    <property type="status" value="NOT_ANNOTATED_CDS"/>
    <property type="molecule type" value="Genomic_DNA"/>
</dbReference>
<gene>
    <name evidence="3" type="primary">LOC112274809</name>
</gene>